<sequence>MKFNSLKKIAFAVLSAFGSTYLCEQLAWAVAAVDVAGNQTFVGDGGVQFPHLGGRKCHETRKTFSVYQLLHPMVAGNVLLNL</sequence>
<evidence type="ECO:0000313" key="3">
    <source>
        <dbReference type="Proteomes" id="UP000050525"/>
    </source>
</evidence>
<name>A0A151P7T0_ALLMI</name>
<feature type="signal peptide" evidence="1">
    <location>
        <begin position="1"/>
        <end position="22"/>
    </location>
</feature>
<proteinExistence type="predicted"/>
<keyword evidence="1" id="KW-0732">Signal</keyword>
<organism evidence="2 3">
    <name type="scientific">Alligator mississippiensis</name>
    <name type="common">American alligator</name>
    <dbReference type="NCBI Taxonomy" id="8496"/>
    <lineage>
        <taxon>Eukaryota</taxon>
        <taxon>Metazoa</taxon>
        <taxon>Chordata</taxon>
        <taxon>Craniata</taxon>
        <taxon>Vertebrata</taxon>
        <taxon>Euteleostomi</taxon>
        <taxon>Archelosauria</taxon>
        <taxon>Archosauria</taxon>
        <taxon>Crocodylia</taxon>
        <taxon>Alligatoridae</taxon>
        <taxon>Alligatorinae</taxon>
        <taxon>Alligator</taxon>
    </lineage>
</organism>
<protein>
    <submittedName>
        <fullName evidence="2">Uncharacterized protein</fullName>
    </submittedName>
</protein>
<gene>
    <name evidence="2" type="ORF">Y1Q_0007425</name>
</gene>
<feature type="chain" id="PRO_5007586758" evidence="1">
    <location>
        <begin position="23"/>
        <end position="82"/>
    </location>
</feature>
<evidence type="ECO:0000313" key="2">
    <source>
        <dbReference type="EMBL" id="KYO45136.1"/>
    </source>
</evidence>
<dbReference type="EMBL" id="AKHW03000635">
    <property type="protein sequence ID" value="KYO45136.1"/>
    <property type="molecule type" value="Genomic_DNA"/>
</dbReference>
<dbReference type="AlphaFoldDB" id="A0A151P7T0"/>
<reference evidence="2 3" key="1">
    <citation type="journal article" date="2012" name="Genome Biol.">
        <title>Sequencing three crocodilian genomes to illuminate the evolution of archosaurs and amniotes.</title>
        <authorList>
            <person name="St John J.A."/>
            <person name="Braun E.L."/>
            <person name="Isberg S.R."/>
            <person name="Miles L.G."/>
            <person name="Chong A.Y."/>
            <person name="Gongora J."/>
            <person name="Dalzell P."/>
            <person name="Moran C."/>
            <person name="Bed'hom B."/>
            <person name="Abzhanov A."/>
            <person name="Burgess S.C."/>
            <person name="Cooksey A.M."/>
            <person name="Castoe T.A."/>
            <person name="Crawford N.G."/>
            <person name="Densmore L.D."/>
            <person name="Drew J.C."/>
            <person name="Edwards S.V."/>
            <person name="Faircloth B.C."/>
            <person name="Fujita M.K."/>
            <person name="Greenwold M.J."/>
            <person name="Hoffmann F.G."/>
            <person name="Howard J.M."/>
            <person name="Iguchi T."/>
            <person name="Janes D.E."/>
            <person name="Khan S.Y."/>
            <person name="Kohno S."/>
            <person name="de Koning A.J."/>
            <person name="Lance S.L."/>
            <person name="McCarthy F.M."/>
            <person name="McCormack J.E."/>
            <person name="Merchant M.E."/>
            <person name="Peterson D.G."/>
            <person name="Pollock D.D."/>
            <person name="Pourmand N."/>
            <person name="Raney B.J."/>
            <person name="Roessler K.A."/>
            <person name="Sanford J.R."/>
            <person name="Sawyer R.H."/>
            <person name="Schmidt C.J."/>
            <person name="Triplett E.W."/>
            <person name="Tuberville T.D."/>
            <person name="Venegas-Anaya M."/>
            <person name="Howard J.T."/>
            <person name="Jarvis E.D."/>
            <person name="Guillette L.J.Jr."/>
            <person name="Glenn T.C."/>
            <person name="Green R.E."/>
            <person name="Ray D.A."/>
        </authorList>
    </citation>
    <scope>NUCLEOTIDE SEQUENCE [LARGE SCALE GENOMIC DNA]</scope>
    <source>
        <strain evidence="2">KSC_2009_1</strain>
    </source>
</reference>
<dbReference type="Proteomes" id="UP000050525">
    <property type="component" value="Unassembled WGS sequence"/>
</dbReference>
<comment type="caution">
    <text evidence="2">The sequence shown here is derived from an EMBL/GenBank/DDBJ whole genome shotgun (WGS) entry which is preliminary data.</text>
</comment>
<keyword evidence="3" id="KW-1185">Reference proteome</keyword>
<evidence type="ECO:0000256" key="1">
    <source>
        <dbReference type="SAM" id="SignalP"/>
    </source>
</evidence>
<accession>A0A151P7T0</accession>